<dbReference type="AlphaFoldDB" id="A2Q358"/>
<reference evidence="1" key="2">
    <citation type="submission" date="2007-03" db="EMBL/GenBank/DDBJ databases">
        <authorList>
            <consortium name="The International Medicago Genome Annotation Group"/>
        </authorList>
    </citation>
    <scope>NUCLEOTIDE SEQUENCE</scope>
</reference>
<gene>
    <name evidence="1" type="ORF">MtrDRAFT_AC154867g18v2</name>
</gene>
<name>A2Q358_MEDTR</name>
<organism evidence="1">
    <name type="scientific">Medicago truncatula</name>
    <name type="common">Barrel medic</name>
    <name type="synonym">Medicago tribuloides</name>
    <dbReference type="NCBI Taxonomy" id="3880"/>
    <lineage>
        <taxon>Eukaryota</taxon>
        <taxon>Viridiplantae</taxon>
        <taxon>Streptophyta</taxon>
        <taxon>Embryophyta</taxon>
        <taxon>Tracheophyta</taxon>
        <taxon>Spermatophyta</taxon>
        <taxon>Magnoliopsida</taxon>
        <taxon>eudicotyledons</taxon>
        <taxon>Gunneridae</taxon>
        <taxon>Pentapetalae</taxon>
        <taxon>rosids</taxon>
        <taxon>fabids</taxon>
        <taxon>Fabales</taxon>
        <taxon>Fabaceae</taxon>
        <taxon>Papilionoideae</taxon>
        <taxon>50 kb inversion clade</taxon>
        <taxon>NPAAA clade</taxon>
        <taxon>Hologalegina</taxon>
        <taxon>IRL clade</taxon>
        <taxon>Trifolieae</taxon>
        <taxon>Medicago</taxon>
    </lineage>
</organism>
<reference evidence="1" key="1">
    <citation type="submission" date="2004-12" db="EMBL/GenBank/DDBJ databases">
        <authorList>
            <person name="Town C.D."/>
        </authorList>
    </citation>
    <scope>NUCLEOTIDE SEQUENCE</scope>
</reference>
<keyword evidence="1" id="KW-0695">RNA-directed DNA polymerase</keyword>
<protein>
    <submittedName>
        <fullName evidence="1">RNA-directed DNA polymerase, related</fullName>
    </submittedName>
</protein>
<dbReference type="PANTHER" id="PTHR33116">
    <property type="entry name" value="REVERSE TRANSCRIPTASE ZINC-BINDING DOMAIN-CONTAINING PROTEIN-RELATED-RELATED"/>
    <property type="match status" value="1"/>
</dbReference>
<dbReference type="GO" id="GO:0003964">
    <property type="term" value="F:RNA-directed DNA polymerase activity"/>
    <property type="evidence" value="ECO:0007669"/>
    <property type="project" value="UniProtKB-KW"/>
</dbReference>
<sequence length="64" mass="7406">MIKSVLQSIPTYFMSIFLIPSSIGDEIEKIMNSFWWENGGNRNKGIKWLSWDKLSVHKRDGGMS</sequence>
<dbReference type="PANTHER" id="PTHR33116:SF86">
    <property type="entry name" value="REVERSE TRANSCRIPTASE DOMAIN-CONTAINING PROTEIN"/>
    <property type="match status" value="1"/>
</dbReference>
<keyword evidence="1" id="KW-0548">Nucleotidyltransferase</keyword>
<accession>A2Q358</accession>
<keyword evidence="1" id="KW-0808">Transferase</keyword>
<dbReference type="EMBL" id="AC154867">
    <property type="protein sequence ID" value="ABN08058.1"/>
    <property type="molecule type" value="Genomic_DNA"/>
</dbReference>
<evidence type="ECO:0000313" key="1">
    <source>
        <dbReference type="EMBL" id="ABN08058.1"/>
    </source>
</evidence>
<proteinExistence type="predicted"/>